<keyword evidence="2" id="KW-1185">Reference proteome</keyword>
<reference evidence="1 2" key="1">
    <citation type="submission" date="2021-05" db="EMBL/GenBank/DDBJ databases">
        <title>A Polyphasic approach of four new species of the genus Ohtaekwangia: Ohtaekwangia histidinii sp. nov., Ohtaekwangia cretensis sp. nov., Ohtaekwangia indiensis sp. nov., Ohtaekwangia reichenbachii sp. nov. from diverse environment.</title>
        <authorList>
            <person name="Octaviana S."/>
        </authorList>
    </citation>
    <scope>NUCLEOTIDE SEQUENCE [LARGE SCALE GENOMIC DNA]</scope>
    <source>
        <strain evidence="1 2">PWU4</strain>
    </source>
</reference>
<name>A0AAP2DP60_9BACT</name>
<dbReference type="Proteomes" id="UP001319200">
    <property type="component" value="Unassembled WGS sequence"/>
</dbReference>
<evidence type="ECO:0000313" key="2">
    <source>
        <dbReference type="Proteomes" id="UP001319200"/>
    </source>
</evidence>
<proteinExistence type="predicted"/>
<organism evidence="1 2">
    <name type="scientific">Chryseosolibacter histidini</name>
    <dbReference type="NCBI Taxonomy" id="2782349"/>
    <lineage>
        <taxon>Bacteria</taxon>
        <taxon>Pseudomonadati</taxon>
        <taxon>Bacteroidota</taxon>
        <taxon>Cytophagia</taxon>
        <taxon>Cytophagales</taxon>
        <taxon>Chryseotaleaceae</taxon>
        <taxon>Chryseosolibacter</taxon>
    </lineage>
</organism>
<dbReference type="RefSeq" id="WP_254168286.1">
    <property type="nucleotide sequence ID" value="NZ_JAHESF010000033.1"/>
</dbReference>
<accession>A0AAP2DP60</accession>
<dbReference type="InterPro" id="IPR007709">
    <property type="entry name" value="N-FG_amidohydro"/>
</dbReference>
<comment type="caution">
    <text evidence="1">The sequence shown here is derived from an EMBL/GenBank/DDBJ whole genome shotgun (WGS) entry which is preliminary data.</text>
</comment>
<dbReference type="Pfam" id="PF05013">
    <property type="entry name" value="FGase"/>
    <property type="match status" value="1"/>
</dbReference>
<dbReference type="SUPFAM" id="SSF53187">
    <property type="entry name" value="Zn-dependent exopeptidases"/>
    <property type="match status" value="1"/>
</dbReference>
<dbReference type="AlphaFoldDB" id="A0AAP2DP60"/>
<protein>
    <submittedName>
        <fullName evidence="1">N-formylglutamate amidohydrolase</fullName>
    </submittedName>
</protein>
<dbReference type="EMBL" id="JAHESF010000033">
    <property type="protein sequence ID" value="MBT1699991.1"/>
    <property type="molecule type" value="Genomic_DNA"/>
</dbReference>
<evidence type="ECO:0000313" key="1">
    <source>
        <dbReference type="EMBL" id="MBT1699991.1"/>
    </source>
</evidence>
<gene>
    <name evidence="1" type="ORF">KK083_24100</name>
</gene>
<sequence length="268" mass="30664">MPPYKISAAATPQVPIVISVPHCGTAFPDELKDQYEPSLISAPDDTDWFVDQLYDFAPAMGMTMISAVYSRWVIDLNRDPQSKPLYTDGRIITGLCPTTDFLGKSLYGDQRTEVEKKEVERRLQAYYWPYHQKIGELLDDLKSKFGKVLLWDCHSIRQVVPTIQQEKFPDLILGSADQTSAQQTLIDTALKNLESARYSLQHNHPFKGGFITRNFGKPGEQQHALQLEMSKVNYMDDAELRYDNIRADRMREVLRSTLRSLADQLMSK</sequence>
<dbReference type="Gene3D" id="3.40.630.40">
    <property type="entry name" value="Zn-dependent exopeptidases"/>
    <property type="match status" value="1"/>
</dbReference>